<proteinExistence type="predicted"/>
<reference evidence="3" key="2">
    <citation type="submission" date="2020-12" db="EMBL/GenBank/DDBJ databases">
        <title>New Spironucleus salmonicida genome in near-complete chromosomes.</title>
        <authorList>
            <person name="Xu F."/>
            <person name="Kurt Z."/>
            <person name="Jimenez-Gonzalez A."/>
            <person name="Astvaldsson A."/>
            <person name="Andersson J.O."/>
            <person name="Svard S.G."/>
        </authorList>
    </citation>
    <scope>NUCLEOTIDE SEQUENCE</scope>
    <source>
        <strain evidence="3">ATCC 50377</strain>
    </source>
</reference>
<organism evidence="2">
    <name type="scientific">Spironucleus salmonicida</name>
    <dbReference type="NCBI Taxonomy" id="348837"/>
    <lineage>
        <taxon>Eukaryota</taxon>
        <taxon>Metamonada</taxon>
        <taxon>Diplomonadida</taxon>
        <taxon>Hexamitidae</taxon>
        <taxon>Hexamitinae</taxon>
        <taxon>Spironucleus</taxon>
    </lineage>
</organism>
<sequence length="1374" mass="156813">MQVTFSIKDLTPFPMLTDPTMIFPTIYFENQLYAASVPHTTFSEGTFCQTSATISLQGNSKDIIEKFLKKSFYVVLNSIYPGKKAKKPADGISYSDLLLAPFSQFSEVKIDPLVGEEYEEYLTQKLQLQFNVFTNSVLFVDVDFRILNYKKLNYQPFNIAIGGIQIPGNLKNVKSSNFKGLVPCNYQVEIELPCQRKLELVNGYFSTVKNEVLDSIENIDDILTIAQNQFNYINFPQVTSFVDNQLADQSFLNLYQVIGDAKGFEKMKQVDYLQYQQKFTTFAQQQVKQADFVDILNILKEAISSSFTQAILLHNDQVISSNTDPKKKIDPKNFVQQVNFTIETMPTFLLQEQFVNNYSTYLLSDEEAQQLRNNLTKKAKINIKPSQFWASLDVIIEDFECTCEMDFSEILRKQIISQDIKLEMTEQQIEKQNKIPEIDPKDKKKTQPSQYYNIITSNYGLMGISLSLKHTELIRSEKQIIQSIYEAITPANKLILKNKTFLTKRMVLDSFLPPSLDSMTPIEQVCFRLREDIKEAYARSTQDSVIDVLKPFVKKYMNEINQIMPNTSMAEKHAIIMSNSQQAVKQLNINEKSAEELINFGEVLIQSQNIQDAQRAQLLFGSALTRERRSRSQHQHTVLLEQAVLGGLKCAIISKNTQLLMRSLIRAYSLSQILNESKLYLFELSMLGAAELVALGENPEFALTFLHFYKDIYSFELENVQESIMIKTLSYCLLELLQNKLFKELELILTDYIRKVNKSQEYFSAITKHDSDEVIIVNLKLALCEWLILRGSSRFASIVLQNMQNEFQIQNQVQQVSKFTYMFDERFSCDKDLQVDIEDDVEIHIDQKRHFHIIQTKSALLSARILYIEGYFNEMRNVLLKQLYQQKQPKTSENNPLKILSYLQSDESLDASFLDLIEPILDQVPGVLASVALSCVQNHKVPQFLKHPGKLPQLLVCAAIQGRLPSKQQLAISTHTSFKNLTDSVKSNYTPTQKKKQLFPDDMIISNDLAVLLSDQTFSTILFNSRVSFDMALQSLSLAAQSENYKGYCGILDCKTLSIDLQNDQSFVFALSRLSIRYLPLLDLVAFPRPFSPPSDDEINVAKRIFHQIQPNLTDFTPNYLKNQLTTDYLAEIQIKNPLEILEILTSLTSKYINLDYQNPRQLSTSGMLYLYQNDFQTALSCFQRTLQLDSTESTAWRGISLILAHNLTLTEDDEFKNQIRVKICECVNRSSLPASGEIAVAIAQSLLNPHAERATYYALLASKILKSISLVPQLMPIIAFSEQIYQIEFSDSRASESQWYINRLLAIANKSCGRPEDVAGYLNSALKGIGGIRPGRSVIEIAERILIMTETAQAWNDAGNSENAEKVMAEGLM</sequence>
<dbReference type="Proteomes" id="UP000018208">
    <property type="component" value="Unassembled WGS sequence"/>
</dbReference>
<keyword evidence="4" id="KW-1185">Reference proteome</keyword>
<dbReference type="EMBL" id="KI546157">
    <property type="protein sequence ID" value="EST42712.1"/>
    <property type="molecule type" value="Genomic_DNA"/>
</dbReference>
<protein>
    <submittedName>
        <fullName evidence="2">Uncharacterized protein</fullName>
    </submittedName>
</protein>
<evidence type="ECO:0000256" key="1">
    <source>
        <dbReference type="PROSITE-ProRule" id="PRU00339"/>
    </source>
</evidence>
<accession>V6LE19</accession>
<dbReference type="InterPro" id="IPR019734">
    <property type="entry name" value="TPR_rpt"/>
</dbReference>
<reference evidence="2 3" key="1">
    <citation type="journal article" date="2014" name="PLoS Genet.">
        <title>The Genome of Spironucleus salmonicida Highlights a Fish Pathogen Adapted to Fluctuating Environments.</title>
        <authorList>
            <person name="Xu F."/>
            <person name="Jerlstrom-Hultqvist J."/>
            <person name="Einarsson E."/>
            <person name="Astvaldsson A."/>
            <person name="Svard S.G."/>
            <person name="Andersson J.O."/>
        </authorList>
    </citation>
    <scope>NUCLEOTIDE SEQUENCE</scope>
    <source>
        <strain evidence="3">ATCC 50377</strain>
    </source>
</reference>
<gene>
    <name evidence="2" type="ORF">SS50377_17735</name>
    <name evidence="3" type="ORF">SS50377_25686</name>
</gene>
<dbReference type="InterPro" id="IPR011990">
    <property type="entry name" value="TPR-like_helical_dom_sf"/>
</dbReference>
<feature type="repeat" description="TPR" evidence="1">
    <location>
        <begin position="1160"/>
        <end position="1193"/>
    </location>
</feature>
<dbReference type="PROSITE" id="PS50005">
    <property type="entry name" value="TPR"/>
    <property type="match status" value="1"/>
</dbReference>
<keyword evidence="1" id="KW-0802">TPR repeat</keyword>
<name>V6LE19_9EUKA</name>
<evidence type="ECO:0000313" key="4">
    <source>
        <dbReference type="Proteomes" id="UP000018208"/>
    </source>
</evidence>
<dbReference type="EMBL" id="AUWU02000006">
    <property type="protein sequence ID" value="KAH0571500.1"/>
    <property type="molecule type" value="Genomic_DNA"/>
</dbReference>
<dbReference type="OrthoDB" id="10253094at2759"/>
<evidence type="ECO:0000313" key="3">
    <source>
        <dbReference type="EMBL" id="KAH0571500.1"/>
    </source>
</evidence>
<evidence type="ECO:0000313" key="2">
    <source>
        <dbReference type="EMBL" id="EST42712.1"/>
    </source>
</evidence>
<dbReference type="Gene3D" id="1.25.40.10">
    <property type="entry name" value="Tetratricopeptide repeat domain"/>
    <property type="match status" value="1"/>
</dbReference>
<dbReference type="VEuPathDB" id="GiardiaDB:SS50377_25686"/>
<dbReference type="SUPFAM" id="SSF48452">
    <property type="entry name" value="TPR-like"/>
    <property type="match status" value="1"/>
</dbReference>